<evidence type="ECO:0000313" key="9">
    <source>
        <dbReference type="Proteomes" id="UP000009022"/>
    </source>
</evidence>
<dbReference type="SUPFAM" id="SSF52540">
    <property type="entry name" value="P-loop containing nucleoside triphosphate hydrolases"/>
    <property type="match status" value="1"/>
</dbReference>
<comment type="similarity">
    <text evidence="1">In the C-terminal section; belongs to the phosphoglycerate mutase family.</text>
</comment>
<keyword evidence="2" id="KW-0547">Nucleotide-binding</keyword>
<dbReference type="FunFam" id="3.40.50.1240:FF:000005">
    <property type="entry name" value="GpmB, Fructose-2,6-bisphosphatase"/>
    <property type="match status" value="1"/>
</dbReference>
<dbReference type="PANTHER" id="PTHR10606">
    <property type="entry name" value="6-PHOSPHOFRUCTO-2-KINASE/FRUCTOSE-2,6-BISPHOSPHATASE"/>
    <property type="match status" value="1"/>
</dbReference>
<dbReference type="Gene3D" id="3.40.50.300">
    <property type="entry name" value="P-loop containing nucleotide triphosphate hydrolases"/>
    <property type="match status" value="1"/>
</dbReference>
<dbReference type="GeneID" id="6753081"/>
<proteinExistence type="inferred from homology"/>
<feature type="domain" description="6-phosphofructo-2-kinase" evidence="7">
    <location>
        <begin position="5"/>
        <end position="217"/>
    </location>
</feature>
<dbReference type="PRINTS" id="PR00991">
    <property type="entry name" value="6PFRUCTKNASE"/>
</dbReference>
<dbReference type="InterPro" id="IPR003094">
    <property type="entry name" value="6Pfruct_kin"/>
</dbReference>
<feature type="non-terminal residue" evidence="8">
    <location>
        <position position="1"/>
    </location>
</feature>
<keyword evidence="3" id="KW-0378">Hydrolase</keyword>
<name>B3RUK8_TRIAD</name>
<keyword evidence="9" id="KW-1185">Reference proteome</keyword>
<dbReference type="PhylomeDB" id="B3RUK8"/>
<evidence type="ECO:0000256" key="6">
    <source>
        <dbReference type="PIRSR" id="PIRSR613078-2"/>
    </source>
</evidence>
<dbReference type="InterPro" id="IPR013079">
    <property type="entry name" value="6Phosfructo_kin"/>
</dbReference>
<keyword evidence="4" id="KW-0067">ATP-binding</keyword>
<dbReference type="HOGENOM" id="CLU_006383_1_1_1"/>
<dbReference type="SMART" id="SM00855">
    <property type="entry name" value="PGAM"/>
    <property type="match status" value="1"/>
</dbReference>
<evidence type="ECO:0000256" key="1">
    <source>
        <dbReference type="ARBA" id="ARBA00008408"/>
    </source>
</evidence>
<evidence type="ECO:0000256" key="3">
    <source>
        <dbReference type="ARBA" id="ARBA00022801"/>
    </source>
</evidence>
<dbReference type="GO" id="GO:0004331">
    <property type="term" value="F:fructose-2,6-bisphosphate 2-phosphatase activity"/>
    <property type="evidence" value="ECO:0000318"/>
    <property type="project" value="GO_Central"/>
</dbReference>
<accession>B3RUK8</accession>
<evidence type="ECO:0000256" key="4">
    <source>
        <dbReference type="ARBA" id="ARBA00022840"/>
    </source>
</evidence>
<dbReference type="OrthoDB" id="267323at2759"/>
<gene>
    <name evidence="8" type="ORF">TRIADDRAFT_24566</name>
</gene>
<dbReference type="InterPro" id="IPR013078">
    <property type="entry name" value="His_Pase_superF_clade-1"/>
</dbReference>
<dbReference type="EMBL" id="DS985244">
    <property type="protein sequence ID" value="EDV25346.1"/>
    <property type="molecule type" value="Genomic_DNA"/>
</dbReference>
<dbReference type="Pfam" id="PF00300">
    <property type="entry name" value="His_Phos_1"/>
    <property type="match status" value="1"/>
</dbReference>
<dbReference type="Proteomes" id="UP000009022">
    <property type="component" value="Unassembled WGS sequence"/>
</dbReference>
<feature type="active site" description="Tele-phosphohistidine intermediate" evidence="5">
    <location>
        <position position="227"/>
    </location>
</feature>
<dbReference type="FunCoup" id="B3RUK8">
    <property type="interactions" value="1649"/>
</dbReference>
<dbReference type="Pfam" id="PF01591">
    <property type="entry name" value="6PF2K"/>
    <property type="match status" value="1"/>
</dbReference>
<dbReference type="FunFam" id="3.40.50.300:FF:000644">
    <property type="entry name" value="GpmB, Fructose-2,6-bisphosphatase"/>
    <property type="match status" value="1"/>
</dbReference>
<dbReference type="GO" id="GO:0005829">
    <property type="term" value="C:cytosol"/>
    <property type="evidence" value="ECO:0000318"/>
    <property type="project" value="GO_Central"/>
</dbReference>
<dbReference type="PIRSF" id="PIRSF000709">
    <property type="entry name" value="6PFK_2-Ptase"/>
    <property type="match status" value="1"/>
</dbReference>
<dbReference type="CTD" id="6753081"/>
<organism evidence="8 9">
    <name type="scientific">Trichoplax adhaerens</name>
    <name type="common">Trichoplax reptans</name>
    <dbReference type="NCBI Taxonomy" id="10228"/>
    <lineage>
        <taxon>Eukaryota</taxon>
        <taxon>Metazoa</taxon>
        <taxon>Placozoa</taxon>
        <taxon>Uniplacotomia</taxon>
        <taxon>Trichoplacea</taxon>
        <taxon>Trichoplacidae</taxon>
        <taxon>Trichoplax</taxon>
    </lineage>
</organism>
<dbReference type="SUPFAM" id="SSF53254">
    <property type="entry name" value="Phosphoglycerate mutase-like"/>
    <property type="match status" value="1"/>
</dbReference>
<dbReference type="STRING" id="10228.B3RUK8"/>
<dbReference type="RefSeq" id="XP_002111379.1">
    <property type="nucleotide sequence ID" value="XM_002111343.1"/>
</dbReference>
<dbReference type="Gene3D" id="3.40.50.1240">
    <property type="entry name" value="Phosphoglycerate mutase-like"/>
    <property type="match status" value="1"/>
</dbReference>
<reference evidence="8 9" key="1">
    <citation type="journal article" date="2008" name="Nature">
        <title>The Trichoplax genome and the nature of placozoans.</title>
        <authorList>
            <person name="Srivastava M."/>
            <person name="Begovic E."/>
            <person name="Chapman J."/>
            <person name="Putnam N.H."/>
            <person name="Hellsten U."/>
            <person name="Kawashima T."/>
            <person name="Kuo A."/>
            <person name="Mitros T."/>
            <person name="Salamov A."/>
            <person name="Carpenter M.L."/>
            <person name="Signorovitch A.Y."/>
            <person name="Moreno M.A."/>
            <person name="Kamm K."/>
            <person name="Grimwood J."/>
            <person name="Schmutz J."/>
            <person name="Shapiro H."/>
            <person name="Grigoriev I.V."/>
            <person name="Buss L.W."/>
            <person name="Schierwater B."/>
            <person name="Dellaporta S.L."/>
            <person name="Rokhsar D.S."/>
        </authorList>
    </citation>
    <scope>NUCLEOTIDE SEQUENCE [LARGE SCALE GENOMIC DNA]</scope>
    <source>
        <strain evidence="8 9">Grell-BS-1999</strain>
    </source>
</reference>
<dbReference type="eggNOG" id="KOG0234">
    <property type="taxonomic scope" value="Eukaryota"/>
</dbReference>
<protein>
    <recommendedName>
        <fullName evidence="7">6-phosphofructo-2-kinase domain-containing protein</fullName>
    </recommendedName>
</protein>
<evidence type="ECO:0000313" key="8">
    <source>
        <dbReference type="EMBL" id="EDV25346.1"/>
    </source>
</evidence>
<dbReference type="PROSITE" id="PS00175">
    <property type="entry name" value="PG_MUTASE"/>
    <property type="match status" value="1"/>
</dbReference>
<dbReference type="OMA" id="RWIQERC"/>
<feature type="binding site" evidence="6">
    <location>
        <position position="276"/>
    </location>
    <ligand>
        <name>substrate</name>
    </ligand>
</feature>
<dbReference type="InterPro" id="IPR001345">
    <property type="entry name" value="PG/BPGM_mutase_AS"/>
</dbReference>
<dbReference type="GO" id="GO:0006000">
    <property type="term" value="P:fructose metabolic process"/>
    <property type="evidence" value="ECO:0007669"/>
    <property type="project" value="InterPro"/>
</dbReference>
<dbReference type="KEGG" id="tad:TRIADDRAFT_24566"/>
<sequence length="426" mass="49748">ATCPSLCNKPTVIVMMGLPARGKTYLARKLARYFNWINISTKVFCIGEYRRQQYGPGKRFDYYDPRNKEAKQQLKCCLKVALDDIVEFLTKDGEVAVLDGCNTTMGQRKMILDSCQHQFFKVFWIESIVDDPEVERHYIKEVKSDSPDYVGMDSEQFLDDFYKRIENYKKTYATLNGENDKCLSYIKVFNLSKKFLVHKISGHIQSRSVYFLMNTHMGHREIYLTRHGESMYNLEGKIGGDADLSERGLLYAEKLGEFMKNQNVSGLQIWTSQLKRTYQTATYIEEATVEKWKALNEIDAGVCDGLTYKEIEERYPRDFALRDEDKYHYRYPRGESYEDLVNRLEPVIMELERANNVLVVCHQGVMRCLLSYYLEKSPRELPYLKIPLHHVMKLTPVAYGCKQECFSLNIQAVDTHRERPAVSRIV</sequence>
<dbReference type="InterPro" id="IPR027417">
    <property type="entry name" value="P-loop_NTPase"/>
</dbReference>
<evidence type="ECO:0000256" key="2">
    <source>
        <dbReference type="ARBA" id="ARBA00022741"/>
    </source>
</evidence>
<dbReference type="InterPro" id="IPR029033">
    <property type="entry name" value="His_PPase_superfam"/>
</dbReference>
<evidence type="ECO:0000256" key="5">
    <source>
        <dbReference type="PIRSR" id="PIRSR613078-1"/>
    </source>
</evidence>
<dbReference type="GO" id="GO:0005524">
    <property type="term" value="F:ATP binding"/>
    <property type="evidence" value="ECO:0007669"/>
    <property type="project" value="UniProtKB-KW"/>
</dbReference>
<dbReference type="GO" id="GO:0006003">
    <property type="term" value="P:fructose 2,6-bisphosphate metabolic process"/>
    <property type="evidence" value="ECO:0000318"/>
    <property type="project" value="GO_Central"/>
</dbReference>
<dbReference type="PANTHER" id="PTHR10606:SF44">
    <property type="entry name" value="6-PHOSPHOFRUCTO 2-KINASE_FRUCTOSE 2,6-BISPHOSPHATASE LONG FORM"/>
    <property type="match status" value="1"/>
</dbReference>
<dbReference type="GO" id="GO:0003873">
    <property type="term" value="F:6-phosphofructo-2-kinase activity"/>
    <property type="evidence" value="ECO:0000318"/>
    <property type="project" value="GO_Central"/>
</dbReference>
<evidence type="ECO:0000259" key="7">
    <source>
        <dbReference type="Pfam" id="PF01591"/>
    </source>
</evidence>
<feature type="active site" description="Proton donor/acceptor" evidence="5">
    <location>
        <position position="297"/>
    </location>
</feature>
<dbReference type="InParanoid" id="B3RUK8"/>
<dbReference type="CDD" id="cd07067">
    <property type="entry name" value="HP_PGM_like"/>
    <property type="match status" value="1"/>
</dbReference>
<dbReference type="AlphaFoldDB" id="B3RUK8"/>
<feature type="binding site" evidence="6">
    <location>
        <begin position="226"/>
        <end position="233"/>
    </location>
    <ligand>
        <name>substrate</name>
    </ligand>
</feature>